<comment type="caution">
    <text evidence="3">The sequence shown here is derived from an EMBL/GenBank/DDBJ whole genome shotgun (WGS) entry which is preliminary data.</text>
</comment>
<evidence type="ECO:0000313" key="4">
    <source>
        <dbReference type="Proteomes" id="UP000279384"/>
    </source>
</evidence>
<name>A0A495B1C7_VOGIN</name>
<dbReference type="RefSeq" id="WP_120812017.1">
    <property type="nucleotide sequence ID" value="NZ_JAQQKZ010000012.1"/>
</dbReference>
<dbReference type="Gene3D" id="2.40.128.110">
    <property type="entry name" value="Lipid/polyisoprenoid-binding, YceI-like"/>
    <property type="match status" value="1"/>
</dbReference>
<dbReference type="AlphaFoldDB" id="A0A495B1C7"/>
<gene>
    <name evidence="3" type="ORF">C8E02_3033</name>
</gene>
<reference evidence="3 4" key="1">
    <citation type="submission" date="2018-10" db="EMBL/GenBank/DDBJ databases">
        <title>Genomic Encyclopedia of Type Strains, Phase IV (KMG-IV): sequencing the most valuable type-strain genomes for metagenomic binning, comparative biology and taxonomic classification.</title>
        <authorList>
            <person name="Goeker M."/>
        </authorList>
    </citation>
    <scope>NUCLEOTIDE SEQUENCE [LARGE SCALE GENOMIC DNA]</scope>
    <source>
        <strain evidence="3 4">DSM 3303</strain>
    </source>
</reference>
<proteinExistence type="predicted"/>
<evidence type="ECO:0000313" key="3">
    <source>
        <dbReference type="EMBL" id="RKQ54772.1"/>
    </source>
</evidence>
<dbReference type="SUPFAM" id="SSF101874">
    <property type="entry name" value="YceI-like"/>
    <property type="match status" value="1"/>
</dbReference>
<dbReference type="SMART" id="SM00867">
    <property type="entry name" value="YceI"/>
    <property type="match status" value="1"/>
</dbReference>
<dbReference type="PANTHER" id="PTHR34406">
    <property type="entry name" value="PROTEIN YCEI"/>
    <property type="match status" value="1"/>
</dbReference>
<dbReference type="EMBL" id="RBID01000018">
    <property type="protein sequence ID" value="RKQ54772.1"/>
    <property type="molecule type" value="Genomic_DNA"/>
</dbReference>
<accession>A0A495B1C7</accession>
<keyword evidence="1" id="KW-0732">Signal</keyword>
<organism evidence="3 4">
    <name type="scientific">Vogesella indigofera</name>
    <name type="common">Pseudomonas indigofera</name>
    <dbReference type="NCBI Taxonomy" id="45465"/>
    <lineage>
        <taxon>Bacteria</taxon>
        <taxon>Pseudomonadati</taxon>
        <taxon>Pseudomonadota</taxon>
        <taxon>Betaproteobacteria</taxon>
        <taxon>Neisseriales</taxon>
        <taxon>Chromobacteriaceae</taxon>
        <taxon>Vogesella</taxon>
    </lineage>
</organism>
<dbReference type="InterPro" id="IPR036761">
    <property type="entry name" value="TTHA0802/YceI-like_sf"/>
</dbReference>
<dbReference type="Pfam" id="PF04264">
    <property type="entry name" value="YceI"/>
    <property type="match status" value="1"/>
</dbReference>
<sequence>MIRTTLFATLIASAGLAFAAPASYTIDPSHTYAAYEVGHLGLSSQSGVFTKISGNLSVDEAAKSGNVDITIDAASLQTFLADRDKHLKSADFFNVEKFPTLTYKSDKVVFKGNKPAAVEGKLTLLGVTRPVTLQLVNVNKAKHPMTGKESWGANAVATIKRSEFGMKTFIPAVSDEVKLTIALEASKAE</sequence>
<dbReference type="InterPro" id="IPR007372">
    <property type="entry name" value="Lipid/polyisoprenoid-bd_YceI"/>
</dbReference>
<evidence type="ECO:0000256" key="1">
    <source>
        <dbReference type="SAM" id="SignalP"/>
    </source>
</evidence>
<feature type="chain" id="PRO_5019748929" evidence="1">
    <location>
        <begin position="20"/>
        <end position="189"/>
    </location>
</feature>
<dbReference type="PANTHER" id="PTHR34406:SF1">
    <property type="entry name" value="PROTEIN YCEI"/>
    <property type="match status" value="1"/>
</dbReference>
<dbReference type="Proteomes" id="UP000279384">
    <property type="component" value="Unassembled WGS sequence"/>
</dbReference>
<feature type="signal peptide" evidence="1">
    <location>
        <begin position="1"/>
        <end position="19"/>
    </location>
</feature>
<protein>
    <submittedName>
        <fullName evidence="3">Polyisoprenoid-binding protein YceI</fullName>
    </submittedName>
</protein>
<feature type="domain" description="Lipid/polyisoprenoid-binding YceI-like" evidence="2">
    <location>
        <begin position="23"/>
        <end position="186"/>
    </location>
</feature>
<evidence type="ECO:0000259" key="2">
    <source>
        <dbReference type="SMART" id="SM00867"/>
    </source>
</evidence>